<evidence type="ECO:0000313" key="2">
    <source>
        <dbReference type="EMBL" id="UOR07146.1"/>
    </source>
</evidence>
<keyword evidence="3" id="KW-1185">Reference proteome</keyword>
<reference evidence="2 3" key="1">
    <citation type="submission" date="2022-04" db="EMBL/GenBank/DDBJ databases">
        <title>Hymenobacter sp. isolated from the air.</title>
        <authorList>
            <person name="Won M."/>
            <person name="Lee C.-M."/>
            <person name="Woen H.-Y."/>
            <person name="Kwon S.-W."/>
        </authorList>
    </citation>
    <scope>NUCLEOTIDE SEQUENCE [LARGE SCALE GENOMIC DNA]</scope>
    <source>
        <strain evidence="3">5413 J-13</strain>
    </source>
</reference>
<protein>
    <submittedName>
        <fullName evidence="2">Uncharacterized protein</fullName>
    </submittedName>
</protein>
<keyword evidence="1" id="KW-0812">Transmembrane</keyword>
<feature type="transmembrane region" description="Helical" evidence="1">
    <location>
        <begin position="12"/>
        <end position="29"/>
    </location>
</feature>
<dbReference type="KEGG" id="haei:MUN82_08620"/>
<name>A0A8T9T4W9_9BACT</name>
<proteinExistence type="predicted"/>
<keyword evidence="1" id="KW-0472">Membrane</keyword>
<evidence type="ECO:0000313" key="3">
    <source>
        <dbReference type="Proteomes" id="UP000829925"/>
    </source>
</evidence>
<dbReference type="Proteomes" id="UP000829925">
    <property type="component" value="Chromosome"/>
</dbReference>
<dbReference type="AlphaFoldDB" id="A0A8T9T4W9"/>
<sequence>METLYKWLGFGLFWLAVTVALTVFWLWAIPKIQSYDWWLWIQTYIFRRPRLFKDLDHIERMLYIIHRAKRLPTWKRNLLAYTIYRSRRKGLTI</sequence>
<dbReference type="EMBL" id="CP095053">
    <property type="protein sequence ID" value="UOR07146.1"/>
    <property type="molecule type" value="Genomic_DNA"/>
</dbReference>
<organism evidence="2 3">
    <name type="scientific">Hymenobacter aerilatus</name>
    <dbReference type="NCBI Taxonomy" id="2932251"/>
    <lineage>
        <taxon>Bacteria</taxon>
        <taxon>Pseudomonadati</taxon>
        <taxon>Bacteroidota</taxon>
        <taxon>Cytophagia</taxon>
        <taxon>Cytophagales</taxon>
        <taxon>Hymenobacteraceae</taxon>
        <taxon>Hymenobacter</taxon>
    </lineage>
</organism>
<evidence type="ECO:0000256" key="1">
    <source>
        <dbReference type="SAM" id="Phobius"/>
    </source>
</evidence>
<dbReference type="RefSeq" id="WP_245096677.1">
    <property type="nucleotide sequence ID" value="NZ_CP095053.1"/>
</dbReference>
<keyword evidence="1" id="KW-1133">Transmembrane helix</keyword>
<gene>
    <name evidence="2" type="ORF">MUN82_08620</name>
</gene>
<accession>A0A8T9T4W9</accession>